<keyword evidence="1 3" id="KW-0963">Cytoplasm</keyword>
<feature type="domain" description="Ribosome maturation factor RimP N-terminal" evidence="4">
    <location>
        <begin position="12"/>
        <end position="83"/>
    </location>
</feature>
<accession>A0A285NPE9</accession>
<dbReference type="RefSeq" id="WP_097000712.1">
    <property type="nucleotide sequence ID" value="NZ_OBEI01000007.1"/>
</dbReference>
<comment type="function">
    <text evidence="3">Required for maturation of 30S ribosomal subunits.</text>
</comment>
<dbReference type="FunFam" id="3.30.300.70:FF:000001">
    <property type="entry name" value="Ribosome maturation factor RimP"/>
    <property type="match status" value="1"/>
</dbReference>
<dbReference type="OrthoDB" id="9805006at2"/>
<comment type="subcellular location">
    <subcellularLocation>
        <location evidence="3">Cytoplasm</location>
    </subcellularLocation>
</comment>
<evidence type="ECO:0000259" key="4">
    <source>
        <dbReference type="Pfam" id="PF02576"/>
    </source>
</evidence>
<evidence type="ECO:0000256" key="1">
    <source>
        <dbReference type="ARBA" id="ARBA00022490"/>
    </source>
</evidence>
<evidence type="ECO:0000313" key="6">
    <source>
        <dbReference type="EMBL" id="SNZ09511.1"/>
    </source>
</evidence>
<dbReference type="Gene3D" id="2.30.30.180">
    <property type="entry name" value="Ribosome maturation factor RimP, C-terminal domain"/>
    <property type="match status" value="1"/>
</dbReference>
<name>A0A285NPE9_9AQUI</name>
<dbReference type="SUPFAM" id="SSF75420">
    <property type="entry name" value="YhbC-like, N-terminal domain"/>
    <property type="match status" value="1"/>
</dbReference>
<dbReference type="CDD" id="cd01734">
    <property type="entry name" value="YlxS_C"/>
    <property type="match status" value="1"/>
</dbReference>
<feature type="domain" description="Ribosome maturation factor RimP C-terminal" evidence="5">
    <location>
        <begin position="86"/>
        <end position="150"/>
    </location>
</feature>
<evidence type="ECO:0000259" key="5">
    <source>
        <dbReference type="Pfam" id="PF17384"/>
    </source>
</evidence>
<organism evidence="6 7">
    <name type="scientific">Persephonella hydrogeniphila</name>
    <dbReference type="NCBI Taxonomy" id="198703"/>
    <lineage>
        <taxon>Bacteria</taxon>
        <taxon>Pseudomonadati</taxon>
        <taxon>Aquificota</taxon>
        <taxon>Aquificia</taxon>
        <taxon>Aquificales</taxon>
        <taxon>Hydrogenothermaceae</taxon>
        <taxon>Persephonella</taxon>
    </lineage>
</organism>
<keyword evidence="2 3" id="KW-0690">Ribosome biogenesis</keyword>
<dbReference type="AlphaFoldDB" id="A0A285NPE9"/>
<dbReference type="GO" id="GO:0005829">
    <property type="term" value="C:cytosol"/>
    <property type="evidence" value="ECO:0007669"/>
    <property type="project" value="TreeGrafter"/>
</dbReference>
<dbReference type="InterPro" id="IPR035956">
    <property type="entry name" value="RimP_N_sf"/>
</dbReference>
<dbReference type="InterPro" id="IPR036847">
    <property type="entry name" value="RimP_C_sf"/>
</dbReference>
<dbReference type="Pfam" id="PF17384">
    <property type="entry name" value="DUF150_C"/>
    <property type="match status" value="1"/>
</dbReference>
<dbReference type="GO" id="GO:0000028">
    <property type="term" value="P:ribosomal small subunit assembly"/>
    <property type="evidence" value="ECO:0007669"/>
    <property type="project" value="TreeGrafter"/>
</dbReference>
<dbReference type="Proteomes" id="UP000219036">
    <property type="component" value="Unassembled WGS sequence"/>
</dbReference>
<sequence length="154" mass="17642">MKEKIVERVKELLQPLIEERGLKLVDIEYITAGKPVLRIYVYNPEGTSIEDCEWISRRIGALLDIEDLIPVSYILEVSSPGLDRKLKNKEEYEIFKGRDIKIVTKEPIEGKNVFEGILRGLEDSKVVLETEEKTIKIPLESISRANLEFKIGGE</sequence>
<dbReference type="EMBL" id="OBEI01000007">
    <property type="protein sequence ID" value="SNZ09511.1"/>
    <property type="molecule type" value="Genomic_DNA"/>
</dbReference>
<evidence type="ECO:0000256" key="3">
    <source>
        <dbReference type="HAMAP-Rule" id="MF_01077"/>
    </source>
</evidence>
<dbReference type="Pfam" id="PF02576">
    <property type="entry name" value="RimP_N"/>
    <property type="match status" value="1"/>
</dbReference>
<gene>
    <name evidence="3" type="primary">rimP</name>
    <name evidence="6" type="ORF">SAMN06265182_1550</name>
</gene>
<dbReference type="InterPro" id="IPR028989">
    <property type="entry name" value="RimP_N"/>
</dbReference>
<dbReference type="PANTHER" id="PTHR33867">
    <property type="entry name" value="RIBOSOME MATURATION FACTOR RIMP"/>
    <property type="match status" value="1"/>
</dbReference>
<dbReference type="Gene3D" id="3.30.300.70">
    <property type="entry name" value="RimP-like superfamily, N-terminal"/>
    <property type="match status" value="1"/>
</dbReference>
<comment type="similarity">
    <text evidence="3">Belongs to the RimP family.</text>
</comment>
<dbReference type="InterPro" id="IPR003728">
    <property type="entry name" value="Ribosome_maturation_RimP"/>
</dbReference>
<dbReference type="HAMAP" id="MF_01077">
    <property type="entry name" value="RimP"/>
    <property type="match status" value="1"/>
</dbReference>
<evidence type="ECO:0000256" key="2">
    <source>
        <dbReference type="ARBA" id="ARBA00022517"/>
    </source>
</evidence>
<dbReference type="PANTHER" id="PTHR33867:SF1">
    <property type="entry name" value="RIBOSOME MATURATION FACTOR RIMP"/>
    <property type="match status" value="1"/>
</dbReference>
<dbReference type="InterPro" id="IPR028998">
    <property type="entry name" value="RimP_C"/>
</dbReference>
<protein>
    <recommendedName>
        <fullName evidence="3">Ribosome maturation factor RimP</fullName>
    </recommendedName>
</protein>
<evidence type="ECO:0000313" key="7">
    <source>
        <dbReference type="Proteomes" id="UP000219036"/>
    </source>
</evidence>
<proteinExistence type="inferred from homology"/>
<dbReference type="GO" id="GO:0006412">
    <property type="term" value="P:translation"/>
    <property type="evidence" value="ECO:0007669"/>
    <property type="project" value="TreeGrafter"/>
</dbReference>
<keyword evidence="7" id="KW-1185">Reference proteome</keyword>
<dbReference type="SUPFAM" id="SSF74942">
    <property type="entry name" value="YhbC-like, C-terminal domain"/>
    <property type="match status" value="1"/>
</dbReference>
<reference evidence="7" key="1">
    <citation type="submission" date="2017-09" db="EMBL/GenBank/DDBJ databases">
        <authorList>
            <person name="Varghese N."/>
            <person name="Submissions S."/>
        </authorList>
    </citation>
    <scope>NUCLEOTIDE SEQUENCE [LARGE SCALE GENOMIC DNA]</scope>
    <source>
        <strain evidence="7">DSM 15103</strain>
    </source>
</reference>